<dbReference type="WBParaSite" id="EgrG_002053800">
    <property type="protein sequence ID" value="EgrG_002053800"/>
    <property type="gene ID" value="EgrG_002053800"/>
</dbReference>
<sequence length="101" mass="10669">MVPSVLKLTVSSGKWGEHGEVILSGGTPNCGELRGCGYGGGIGPDDGSGLFGRAFGLPLIVKFMPDSPTRPLMLLKNSSLEIGVMTMEVRFDVARDPDVFE</sequence>
<reference evidence="1" key="2">
    <citation type="submission" date="2014-06" db="EMBL/GenBank/DDBJ databases">
        <authorList>
            <person name="Aslett M."/>
        </authorList>
    </citation>
    <scope>NUCLEOTIDE SEQUENCE</scope>
</reference>
<reference evidence="3" key="3">
    <citation type="submission" date="2020-10" db="UniProtKB">
        <authorList>
            <consortium name="WormBaseParasite"/>
        </authorList>
    </citation>
    <scope>IDENTIFICATION</scope>
</reference>
<evidence type="ECO:0000313" key="1">
    <source>
        <dbReference type="EMBL" id="CDS25023.1"/>
    </source>
</evidence>
<accession>A0A068X2K9</accession>
<name>A0A068X2K9_ECHGR</name>
<evidence type="ECO:0000313" key="2">
    <source>
        <dbReference type="Proteomes" id="UP000492820"/>
    </source>
</evidence>
<protein>
    <submittedName>
        <fullName evidence="1 3">Uncharacterized protein</fullName>
    </submittedName>
</protein>
<dbReference type="EMBL" id="LK028684">
    <property type="protein sequence ID" value="CDS25023.1"/>
    <property type="molecule type" value="Genomic_DNA"/>
</dbReference>
<organism evidence="1">
    <name type="scientific">Echinococcus granulosus</name>
    <name type="common">Hydatid tapeworm</name>
    <dbReference type="NCBI Taxonomy" id="6210"/>
    <lineage>
        <taxon>Eukaryota</taxon>
        <taxon>Metazoa</taxon>
        <taxon>Spiralia</taxon>
        <taxon>Lophotrochozoa</taxon>
        <taxon>Platyhelminthes</taxon>
        <taxon>Cestoda</taxon>
        <taxon>Eucestoda</taxon>
        <taxon>Cyclophyllidea</taxon>
        <taxon>Taeniidae</taxon>
        <taxon>Echinococcus</taxon>
        <taxon>Echinococcus granulosus group</taxon>
    </lineage>
</organism>
<proteinExistence type="predicted"/>
<dbReference type="AlphaFoldDB" id="A0A068X2K9"/>
<evidence type="ECO:0000313" key="3">
    <source>
        <dbReference type="WBParaSite" id="EgrG_002053800"/>
    </source>
</evidence>
<reference evidence="1 2" key="1">
    <citation type="journal article" date="2013" name="Nature">
        <title>The genomes of four tapeworm species reveal adaptations to parasitism.</title>
        <authorList>
            <person name="Tsai I.J."/>
            <person name="Zarowiecki M."/>
            <person name="Holroyd N."/>
            <person name="Garciarrubio A."/>
            <person name="Sanchez-Flores A."/>
            <person name="Brooks K.L."/>
            <person name="Tracey A."/>
            <person name="Bobes R.J."/>
            <person name="Fragoso G."/>
            <person name="Sciutto E."/>
            <person name="Aslett M."/>
            <person name="Beasley H."/>
            <person name="Bennett H.M."/>
            <person name="Cai J."/>
            <person name="Camicia F."/>
            <person name="Clark R."/>
            <person name="Cucher M."/>
            <person name="De Silva N."/>
            <person name="Day T.A."/>
            <person name="Deplazes P."/>
            <person name="Estrada K."/>
            <person name="Fernandez C."/>
            <person name="Holland P.W."/>
            <person name="Hou J."/>
            <person name="Hu S."/>
            <person name="Huckvale T."/>
            <person name="Hung S.S."/>
            <person name="Kamenetzky L."/>
            <person name="Keane J.A."/>
            <person name="Kiss F."/>
            <person name="Koziol U."/>
            <person name="Lambert O."/>
            <person name="Liu K."/>
            <person name="Luo X."/>
            <person name="Luo Y."/>
            <person name="Macchiaroli N."/>
            <person name="Nichol S."/>
            <person name="Paps J."/>
            <person name="Parkinson J."/>
            <person name="Pouchkina-Stantcheva N."/>
            <person name="Riddiford N."/>
            <person name="Rosenzvit M."/>
            <person name="Salinas G."/>
            <person name="Wasmuth J.D."/>
            <person name="Zamanian M."/>
            <person name="Zheng Y."/>
            <person name="Cai X."/>
            <person name="Soberon X."/>
            <person name="Olson P.D."/>
            <person name="Laclette J.P."/>
            <person name="Brehm K."/>
            <person name="Berriman M."/>
            <person name="Garciarrubio A."/>
            <person name="Bobes R.J."/>
            <person name="Fragoso G."/>
            <person name="Sanchez-Flores A."/>
            <person name="Estrada K."/>
            <person name="Cevallos M.A."/>
            <person name="Morett E."/>
            <person name="Gonzalez V."/>
            <person name="Portillo T."/>
            <person name="Ochoa-Leyva A."/>
            <person name="Jose M.V."/>
            <person name="Sciutto E."/>
            <person name="Landa A."/>
            <person name="Jimenez L."/>
            <person name="Valdes V."/>
            <person name="Carrero J.C."/>
            <person name="Larralde C."/>
            <person name="Morales-Montor J."/>
            <person name="Limon-Lason J."/>
            <person name="Soberon X."/>
            <person name="Laclette J.P."/>
        </authorList>
    </citation>
    <scope>NUCLEOTIDE SEQUENCE [LARGE SCALE GENOMIC DNA]</scope>
</reference>
<gene>
    <name evidence="1" type="ORF">EgrG_002053800</name>
</gene>
<dbReference type="Proteomes" id="UP000492820">
    <property type="component" value="Unassembled WGS sequence"/>
</dbReference>